<gene>
    <name evidence="11" type="primary">hisD</name>
    <name evidence="14" type="ORF">SSP531S_26070</name>
</gene>
<evidence type="ECO:0000256" key="10">
    <source>
        <dbReference type="ARBA" id="ARBA00049489"/>
    </source>
</evidence>
<feature type="binding site" evidence="11">
    <location>
        <position position="268"/>
    </location>
    <ligand>
        <name>Zn(2+)</name>
        <dbReference type="ChEBI" id="CHEBI:29105"/>
    </ligand>
</feature>
<evidence type="ECO:0000256" key="4">
    <source>
        <dbReference type="ARBA" id="ARBA00016531"/>
    </source>
</evidence>
<dbReference type="InterPro" id="IPR016161">
    <property type="entry name" value="Ald_DH/histidinol_DH"/>
</dbReference>
<evidence type="ECO:0000256" key="13">
    <source>
        <dbReference type="SAM" id="MobiDB-lite"/>
    </source>
</evidence>
<feature type="compositionally biased region" description="Gly residues" evidence="13">
    <location>
        <begin position="489"/>
        <end position="504"/>
    </location>
</feature>
<comment type="cofactor">
    <cofactor evidence="11">
        <name>Zn(2+)</name>
        <dbReference type="ChEBI" id="CHEBI:29105"/>
    </cofactor>
    <text evidence="11">Binds 1 zinc ion per subunit.</text>
</comment>
<proteinExistence type="inferred from homology"/>
<feature type="binding site" evidence="11">
    <location>
        <position position="220"/>
    </location>
    <ligand>
        <name>NAD(+)</name>
        <dbReference type="ChEBI" id="CHEBI:57540"/>
    </ligand>
</feature>
<feature type="compositionally biased region" description="Gly residues" evidence="13">
    <location>
        <begin position="513"/>
        <end position="536"/>
    </location>
</feature>
<dbReference type="GO" id="GO:0051287">
    <property type="term" value="F:NAD binding"/>
    <property type="evidence" value="ECO:0007669"/>
    <property type="project" value="InterPro"/>
</dbReference>
<evidence type="ECO:0000256" key="3">
    <source>
        <dbReference type="ARBA" id="ARBA00012965"/>
    </source>
</evidence>
<feature type="binding site" evidence="11">
    <location>
        <position position="336"/>
    </location>
    <ligand>
        <name>substrate</name>
    </ligand>
</feature>
<comment type="function">
    <text evidence="1 11">Catalyzes the sequential NAD-dependent oxidations of L-histidinol to L-histidinaldehyde and then to L-histidine.</text>
</comment>
<sequence length="600" mass="60675">MISRIDLRGDALPEGAALRDLLPRAEFDVEAALEKVRPICEDVRHRGTAALIEYAERFDGVTLDRVRVPEKALVEALEGLDPAVREALEESIRRTRTVHRAQRRETRTTQVVPGGTVTEKWVPVGRVGLYAPGGRSVYPSSVIMNAVPAQEAGVESVALASPPQKDFGGLPHPTILAACALLGVEEVYAVGGAQAVAMFAYGTSGPDGCAPANMVTGPGNVWVAAAKRYFTGRIGIDAEAGPTEIAVLADATADPAHVAADLISQAEHDPLAAAVLVTDSPELADAVERELAPQIAATKHVADRIVPALSGRQSAIVLVDGIDEGLRVVDAYGAEHLEIQTADAAAVAGRVRNAGAIFVGPWAPVSLGDYCAGSNHVLPTGGCACHSSGLSVQSFLRGVHIVDYSREALADVAHHVVTLAEAEDLPAHGAAVKVRFGGAEQDGRGGGAGQDRRGGGAEQDGRGGGAEQDGRGGGAGQDRRGGGAEQDGRGGGAGQDRRGGGAGQDGRDTGTGAVVGAGAGAGAGAGQDGRRGGAGQGARDTGAVIGAVIGAGQDARGTGTGQNTRGTGTGDGTVTGTGQDARRGGGDPDKPSDWKVPPSK</sequence>
<reference evidence="14 15" key="1">
    <citation type="submission" date="2018-07" db="EMBL/GenBank/DDBJ databases">
        <title>Whole Genome Shotgun Sequence of Streptomyces spongiicola strain 531S.</title>
        <authorList>
            <person name="Dohra H."/>
            <person name="Kodani S."/>
        </authorList>
    </citation>
    <scope>NUCLEOTIDE SEQUENCE [LARGE SCALE GENOMIC DNA]</scope>
    <source>
        <strain evidence="14 15">531S</strain>
    </source>
</reference>
<comment type="catalytic activity">
    <reaction evidence="10 11">
        <text>L-histidinol + 2 NAD(+) + H2O = L-histidine + 2 NADH + 3 H(+)</text>
        <dbReference type="Rhea" id="RHEA:20641"/>
        <dbReference type="ChEBI" id="CHEBI:15377"/>
        <dbReference type="ChEBI" id="CHEBI:15378"/>
        <dbReference type="ChEBI" id="CHEBI:57540"/>
        <dbReference type="ChEBI" id="CHEBI:57595"/>
        <dbReference type="ChEBI" id="CHEBI:57699"/>
        <dbReference type="ChEBI" id="CHEBI:57945"/>
        <dbReference type="EC" id="1.1.1.23"/>
    </reaction>
</comment>
<feature type="binding site" evidence="11">
    <location>
        <position position="130"/>
    </location>
    <ligand>
        <name>NAD(+)</name>
        <dbReference type="ChEBI" id="CHEBI:57540"/>
    </ligand>
</feature>
<evidence type="ECO:0000256" key="8">
    <source>
        <dbReference type="ARBA" id="ARBA00023027"/>
    </source>
</evidence>
<feature type="binding site" evidence="11">
    <location>
        <position position="369"/>
    </location>
    <ligand>
        <name>substrate</name>
    </ligand>
</feature>
<comment type="similarity">
    <text evidence="2 11 12">Belongs to the histidinol dehydrogenase family.</text>
</comment>
<dbReference type="PRINTS" id="PR00083">
    <property type="entry name" value="HOLDHDRGNASE"/>
</dbReference>
<feature type="binding site" evidence="11">
    <location>
        <position position="194"/>
    </location>
    <ligand>
        <name>NAD(+)</name>
        <dbReference type="ChEBI" id="CHEBI:57540"/>
    </ligand>
</feature>
<evidence type="ECO:0000313" key="15">
    <source>
        <dbReference type="Proteomes" id="UP000265354"/>
    </source>
</evidence>
<evidence type="ECO:0000256" key="12">
    <source>
        <dbReference type="RuleBase" id="RU004175"/>
    </source>
</evidence>
<evidence type="ECO:0000313" key="14">
    <source>
        <dbReference type="EMBL" id="GBQ01175.1"/>
    </source>
</evidence>
<dbReference type="InterPro" id="IPR012131">
    <property type="entry name" value="Hstdl_DH"/>
</dbReference>
<feature type="compositionally biased region" description="Basic and acidic residues" evidence="13">
    <location>
        <begin position="477"/>
        <end position="488"/>
    </location>
</feature>
<evidence type="ECO:0000256" key="11">
    <source>
        <dbReference type="HAMAP-Rule" id="MF_01024"/>
    </source>
</evidence>
<keyword evidence="11" id="KW-0028">Amino-acid biosynthesis</keyword>
<dbReference type="PANTHER" id="PTHR21256:SF2">
    <property type="entry name" value="HISTIDINE BIOSYNTHESIS TRIFUNCTIONAL PROTEIN"/>
    <property type="match status" value="1"/>
</dbReference>
<dbReference type="GO" id="GO:0004399">
    <property type="term" value="F:histidinol dehydrogenase activity"/>
    <property type="evidence" value="ECO:0007669"/>
    <property type="project" value="UniProtKB-UniRule"/>
</dbReference>
<dbReference type="NCBIfam" id="TIGR00069">
    <property type="entry name" value="hisD"/>
    <property type="match status" value="1"/>
</dbReference>
<evidence type="ECO:0000256" key="7">
    <source>
        <dbReference type="ARBA" id="ARBA00023002"/>
    </source>
</evidence>
<dbReference type="Pfam" id="PF00815">
    <property type="entry name" value="Histidinol_dh"/>
    <property type="match status" value="1"/>
</dbReference>
<keyword evidence="7 11" id="KW-0560">Oxidoreductase</keyword>
<dbReference type="SUPFAM" id="SSF53720">
    <property type="entry name" value="ALDH-like"/>
    <property type="match status" value="1"/>
</dbReference>
<feature type="compositionally biased region" description="Basic and acidic residues" evidence="13">
    <location>
        <begin position="580"/>
        <end position="593"/>
    </location>
</feature>
<feature type="region of interest" description="Disordered" evidence="13">
    <location>
        <begin position="438"/>
        <end position="600"/>
    </location>
</feature>
<dbReference type="Proteomes" id="UP000265354">
    <property type="component" value="Unassembled WGS sequence"/>
</dbReference>
<dbReference type="PROSITE" id="PS00611">
    <property type="entry name" value="HISOL_DEHYDROGENASE"/>
    <property type="match status" value="1"/>
</dbReference>
<feature type="compositionally biased region" description="Basic and acidic residues" evidence="13">
    <location>
        <begin position="450"/>
        <end position="461"/>
    </location>
</feature>
<dbReference type="EC" id="1.1.1.23" evidence="3 11"/>
<organism evidence="14 15">
    <name type="scientific">Streptomyces spongiicola</name>
    <dbReference type="NCBI Taxonomy" id="1690221"/>
    <lineage>
        <taxon>Bacteria</taxon>
        <taxon>Bacillati</taxon>
        <taxon>Actinomycetota</taxon>
        <taxon>Actinomycetes</taxon>
        <taxon>Kitasatosporales</taxon>
        <taxon>Streptomycetaceae</taxon>
        <taxon>Streptomyces</taxon>
    </lineage>
</organism>
<feature type="binding site" evidence="11">
    <location>
        <position position="428"/>
    </location>
    <ligand>
        <name>substrate</name>
    </ligand>
</feature>
<dbReference type="CDD" id="cd06572">
    <property type="entry name" value="Histidinol_dh"/>
    <property type="match status" value="1"/>
</dbReference>
<keyword evidence="5 11" id="KW-0479">Metal-binding</keyword>
<name>A0A388T1T1_9ACTN</name>
<feature type="binding site" evidence="11">
    <location>
        <position position="268"/>
    </location>
    <ligand>
        <name>substrate</name>
    </ligand>
</feature>
<dbReference type="UniPathway" id="UPA00031">
    <property type="reaction ID" value="UER00014"/>
</dbReference>
<keyword evidence="9 11" id="KW-0368">Histidine biosynthesis</keyword>
<feature type="active site" description="Proton acceptor" evidence="11">
    <location>
        <position position="336"/>
    </location>
</feature>
<feature type="binding site" evidence="11">
    <location>
        <position position="265"/>
    </location>
    <ligand>
        <name>substrate</name>
    </ligand>
</feature>
<protein>
    <recommendedName>
        <fullName evidence="4 11">Histidinol dehydrogenase</fullName>
        <shortName evidence="11">HDH</shortName>
        <ecNumber evidence="3 11">1.1.1.23</ecNumber>
    </recommendedName>
</protein>
<feature type="binding site" evidence="11">
    <location>
        <position position="428"/>
    </location>
    <ligand>
        <name>Zn(2+)</name>
        <dbReference type="ChEBI" id="CHEBI:29105"/>
    </ligand>
</feature>
<dbReference type="InterPro" id="IPR001692">
    <property type="entry name" value="Histidinol_DH_CS"/>
</dbReference>
<feature type="binding site" evidence="11">
    <location>
        <position position="243"/>
    </location>
    <ligand>
        <name>substrate</name>
    </ligand>
</feature>
<feature type="binding site" evidence="11">
    <location>
        <position position="423"/>
    </location>
    <ligand>
        <name>substrate</name>
    </ligand>
</feature>
<comment type="pathway">
    <text evidence="11">Amino-acid biosynthesis; L-histidine biosynthesis; L-histidine from 5-phospho-alpha-D-ribose 1-diphosphate: step 9/9.</text>
</comment>
<dbReference type="GO" id="GO:0008270">
    <property type="term" value="F:zinc ion binding"/>
    <property type="evidence" value="ECO:0007669"/>
    <property type="project" value="UniProtKB-UniRule"/>
</dbReference>
<feature type="active site" description="Proton acceptor" evidence="11">
    <location>
        <position position="335"/>
    </location>
</feature>
<evidence type="ECO:0000256" key="6">
    <source>
        <dbReference type="ARBA" id="ARBA00022833"/>
    </source>
</evidence>
<accession>A0A388T1T1</accession>
<dbReference type="PANTHER" id="PTHR21256">
    <property type="entry name" value="HISTIDINOL DEHYDROGENASE HDH"/>
    <property type="match status" value="1"/>
</dbReference>
<dbReference type="HAMAP" id="MF_01024">
    <property type="entry name" value="HisD"/>
    <property type="match status" value="1"/>
</dbReference>
<feature type="compositionally biased region" description="Low complexity" evidence="13">
    <location>
        <begin position="537"/>
        <end position="552"/>
    </location>
</feature>
<dbReference type="Gene3D" id="3.40.50.1980">
    <property type="entry name" value="Nitrogenase molybdenum iron protein domain"/>
    <property type="match status" value="2"/>
</dbReference>
<dbReference type="EMBL" id="BGZL01000006">
    <property type="protein sequence ID" value="GBQ01175.1"/>
    <property type="molecule type" value="Genomic_DNA"/>
</dbReference>
<evidence type="ECO:0000256" key="2">
    <source>
        <dbReference type="ARBA" id="ARBA00010178"/>
    </source>
</evidence>
<dbReference type="GO" id="GO:0005829">
    <property type="term" value="C:cytosol"/>
    <property type="evidence" value="ECO:0007669"/>
    <property type="project" value="TreeGrafter"/>
</dbReference>
<feature type="binding site" evidence="11">
    <location>
        <position position="369"/>
    </location>
    <ligand>
        <name>Zn(2+)</name>
        <dbReference type="ChEBI" id="CHEBI:29105"/>
    </ligand>
</feature>
<feature type="compositionally biased region" description="Gly residues" evidence="13">
    <location>
        <begin position="462"/>
        <end position="476"/>
    </location>
</feature>
<dbReference type="FunFam" id="3.40.50.1980:FF:000001">
    <property type="entry name" value="Histidinol dehydrogenase"/>
    <property type="match status" value="1"/>
</dbReference>
<dbReference type="Gene3D" id="1.20.5.1300">
    <property type="match status" value="1"/>
</dbReference>
<evidence type="ECO:0000256" key="1">
    <source>
        <dbReference type="ARBA" id="ARBA00003850"/>
    </source>
</evidence>
<dbReference type="AlphaFoldDB" id="A0A388T1T1"/>
<evidence type="ECO:0000256" key="9">
    <source>
        <dbReference type="ARBA" id="ARBA00023102"/>
    </source>
</evidence>
<evidence type="ECO:0000256" key="5">
    <source>
        <dbReference type="ARBA" id="ARBA00022723"/>
    </source>
</evidence>
<feature type="binding site" evidence="11">
    <location>
        <position position="265"/>
    </location>
    <ligand>
        <name>Zn(2+)</name>
        <dbReference type="ChEBI" id="CHEBI:29105"/>
    </ligand>
</feature>
<keyword evidence="6 11" id="KW-0862">Zinc</keyword>
<keyword evidence="8 11" id="KW-0520">NAD</keyword>
<dbReference type="GO" id="GO:0000105">
    <property type="term" value="P:L-histidine biosynthetic process"/>
    <property type="evidence" value="ECO:0007669"/>
    <property type="project" value="UniProtKB-UniRule"/>
</dbReference>
<comment type="caution">
    <text evidence="14">The sequence shown here is derived from an EMBL/GenBank/DDBJ whole genome shotgun (WGS) entry which is preliminary data.</text>
</comment>